<protein>
    <submittedName>
        <fullName evidence="4">Putative N-acetyltransferase</fullName>
    </submittedName>
</protein>
<dbReference type="Pfam" id="PF00583">
    <property type="entry name" value="Acetyltransf_1"/>
    <property type="match status" value="1"/>
</dbReference>
<organism evidence="4 5">
    <name type="scientific">Rubrivivax gelatinosus (strain NBRC 100245 / IL144)</name>
    <dbReference type="NCBI Taxonomy" id="983917"/>
    <lineage>
        <taxon>Bacteria</taxon>
        <taxon>Pseudomonadati</taxon>
        <taxon>Pseudomonadota</taxon>
        <taxon>Betaproteobacteria</taxon>
        <taxon>Burkholderiales</taxon>
        <taxon>Sphaerotilaceae</taxon>
        <taxon>Rubrivivax</taxon>
    </lineage>
</organism>
<dbReference type="PANTHER" id="PTHR43877">
    <property type="entry name" value="AMINOALKYLPHOSPHONATE N-ACETYLTRANSFERASE-RELATED-RELATED"/>
    <property type="match status" value="1"/>
</dbReference>
<dbReference type="RefSeq" id="WP_014427508.1">
    <property type="nucleotide sequence ID" value="NC_017075.1"/>
</dbReference>
<dbReference type="PANTHER" id="PTHR43877:SF2">
    <property type="entry name" value="AMINOALKYLPHOSPHONATE N-ACETYLTRANSFERASE-RELATED"/>
    <property type="match status" value="1"/>
</dbReference>
<dbReference type="HOGENOM" id="CLU_107134_1_0_4"/>
<dbReference type="PROSITE" id="PS51186">
    <property type="entry name" value="GNAT"/>
    <property type="match status" value="1"/>
</dbReference>
<dbReference type="AlphaFoldDB" id="I0HNQ1"/>
<evidence type="ECO:0000256" key="1">
    <source>
        <dbReference type="ARBA" id="ARBA00022679"/>
    </source>
</evidence>
<accession>I0HNQ1</accession>
<dbReference type="InterPro" id="IPR016181">
    <property type="entry name" value="Acyl_CoA_acyltransferase"/>
</dbReference>
<feature type="domain" description="N-acetyltransferase" evidence="3">
    <location>
        <begin position="18"/>
        <end position="175"/>
    </location>
</feature>
<reference evidence="4 5" key="1">
    <citation type="journal article" date="2012" name="J. Bacteriol.">
        <title>Complete genome sequence of phototrophic betaproteobacterium Rubrivivax gelatinosus IL144.</title>
        <authorList>
            <person name="Nagashima S."/>
            <person name="Kamimura A."/>
            <person name="Shimizu T."/>
            <person name="Nakamura-isaki S."/>
            <person name="Aono E."/>
            <person name="Sakamoto K."/>
            <person name="Ichikawa N."/>
            <person name="Nakazawa H."/>
            <person name="Sekine M."/>
            <person name="Yamazaki S."/>
            <person name="Fujita N."/>
            <person name="Shimada K."/>
            <person name="Hanada S."/>
            <person name="Nagashima K.V.P."/>
        </authorList>
    </citation>
    <scope>NUCLEOTIDE SEQUENCE [LARGE SCALE GENOMIC DNA]</scope>
    <source>
        <strain evidence="5">NBRC 100245 / IL144</strain>
    </source>
</reference>
<gene>
    <name evidence="4" type="ordered locus">RGE_12970</name>
</gene>
<sequence length="178" mass="19659">MDDAPTAPEDGRKQPPPLELRPLVAADQPRLWHWLHVALWDPPPAGPRPIEVLQLPAVRIYAEDWGRPGDVGVVLRVAGVDAGACWMRRVADGQGLAWVDERTPQLGIALEPPFQHRGLGEPLMRGALAAARAAGVRQVSLTVHPENPARRLYARCGFIDLGERRDYRLMLARLDDGI</sequence>
<evidence type="ECO:0000313" key="5">
    <source>
        <dbReference type="Proteomes" id="UP000007883"/>
    </source>
</evidence>
<dbReference type="InterPro" id="IPR050832">
    <property type="entry name" value="Bact_Acetyltransf"/>
</dbReference>
<dbReference type="STRING" id="983917.RGE_12970"/>
<evidence type="ECO:0000313" key="4">
    <source>
        <dbReference type="EMBL" id="BAL94638.1"/>
    </source>
</evidence>
<dbReference type="eggNOG" id="COG0456">
    <property type="taxonomic scope" value="Bacteria"/>
</dbReference>
<dbReference type="GO" id="GO:0016747">
    <property type="term" value="F:acyltransferase activity, transferring groups other than amino-acyl groups"/>
    <property type="evidence" value="ECO:0007669"/>
    <property type="project" value="InterPro"/>
</dbReference>
<dbReference type="SUPFAM" id="SSF55729">
    <property type="entry name" value="Acyl-CoA N-acyltransferases (Nat)"/>
    <property type="match status" value="1"/>
</dbReference>
<dbReference type="EMBL" id="AP012320">
    <property type="protein sequence ID" value="BAL94638.1"/>
    <property type="molecule type" value="Genomic_DNA"/>
</dbReference>
<keyword evidence="5" id="KW-1185">Reference proteome</keyword>
<dbReference type="InterPro" id="IPR000182">
    <property type="entry name" value="GNAT_dom"/>
</dbReference>
<dbReference type="KEGG" id="rge:RGE_12970"/>
<name>I0HNQ1_RUBGI</name>
<keyword evidence="2" id="KW-0012">Acyltransferase</keyword>
<dbReference type="Proteomes" id="UP000007883">
    <property type="component" value="Chromosome"/>
</dbReference>
<evidence type="ECO:0000259" key="3">
    <source>
        <dbReference type="PROSITE" id="PS51186"/>
    </source>
</evidence>
<proteinExistence type="predicted"/>
<dbReference type="PATRIC" id="fig|983917.3.peg.1265"/>
<evidence type="ECO:0000256" key="2">
    <source>
        <dbReference type="ARBA" id="ARBA00023315"/>
    </source>
</evidence>
<keyword evidence="1 4" id="KW-0808">Transferase</keyword>
<dbReference type="Gene3D" id="3.40.630.30">
    <property type="match status" value="1"/>
</dbReference>